<dbReference type="Gene3D" id="3.40.50.720">
    <property type="entry name" value="NAD(P)-binding Rossmann-like Domain"/>
    <property type="match status" value="1"/>
</dbReference>
<dbReference type="EMBL" id="BARW01034828">
    <property type="protein sequence ID" value="GAJ10559.1"/>
    <property type="molecule type" value="Genomic_DNA"/>
</dbReference>
<reference evidence="1" key="1">
    <citation type="journal article" date="2014" name="Front. Microbiol.">
        <title>High frequency of phylogenetically diverse reductive dehalogenase-homologous genes in deep subseafloor sedimentary metagenomes.</title>
        <authorList>
            <person name="Kawai M."/>
            <person name="Futagami T."/>
            <person name="Toyoda A."/>
            <person name="Takaki Y."/>
            <person name="Nishi S."/>
            <person name="Hori S."/>
            <person name="Arai W."/>
            <person name="Tsubouchi T."/>
            <person name="Morono Y."/>
            <person name="Uchiyama I."/>
            <person name="Ito T."/>
            <person name="Fujiyama A."/>
            <person name="Inagaki F."/>
            <person name="Takami H."/>
        </authorList>
    </citation>
    <scope>NUCLEOTIDE SEQUENCE</scope>
    <source>
        <strain evidence="1">Expedition CK06-06</strain>
    </source>
</reference>
<proteinExistence type="predicted"/>
<comment type="caution">
    <text evidence="1">The sequence shown here is derived from an EMBL/GenBank/DDBJ whole genome shotgun (WGS) entry which is preliminary data.</text>
</comment>
<accession>X1TZ85</accession>
<evidence type="ECO:0000313" key="1">
    <source>
        <dbReference type="EMBL" id="GAJ10559.1"/>
    </source>
</evidence>
<sequence>MLERRDTKRVEIITPVALCVEDFEVNAQMINHSDDGALFRINSEDQQKVSTDDLGKEATFVLKIKNSPEKNFEAPILNILFREIEVVGTSLYRDSDFELAAELVVKGKVDIASMVSKVFPLSQAAAAFDYKLNQPSIKVLLSNESKG</sequence>
<organism evidence="1">
    <name type="scientific">marine sediment metagenome</name>
    <dbReference type="NCBI Taxonomy" id="412755"/>
    <lineage>
        <taxon>unclassified sequences</taxon>
        <taxon>metagenomes</taxon>
        <taxon>ecological metagenomes</taxon>
    </lineage>
</organism>
<protein>
    <recommendedName>
        <fullName evidence="2">Alcohol dehydrogenase-like C-terminal domain-containing protein</fullName>
    </recommendedName>
</protein>
<dbReference type="Gene3D" id="3.90.180.10">
    <property type="entry name" value="Medium-chain alcohol dehydrogenases, catalytic domain"/>
    <property type="match status" value="1"/>
</dbReference>
<gene>
    <name evidence="1" type="ORF">S12H4_54475</name>
</gene>
<evidence type="ECO:0008006" key="2">
    <source>
        <dbReference type="Google" id="ProtNLM"/>
    </source>
</evidence>
<dbReference type="AlphaFoldDB" id="X1TZ85"/>
<name>X1TZ85_9ZZZZ</name>